<evidence type="ECO:0000256" key="5">
    <source>
        <dbReference type="ARBA" id="ARBA00023242"/>
    </source>
</evidence>
<dbReference type="GO" id="GO:0003727">
    <property type="term" value="F:single-stranded RNA binding"/>
    <property type="evidence" value="ECO:0007669"/>
    <property type="project" value="TreeGrafter"/>
</dbReference>
<dbReference type="RefSeq" id="XP_019704533.1">
    <property type="nucleotide sequence ID" value="XM_019848974.2"/>
</dbReference>
<dbReference type="GeneID" id="105042169"/>
<accession>A0A6J0PG24</accession>
<evidence type="ECO:0000256" key="1">
    <source>
        <dbReference type="ARBA" id="ARBA00004123"/>
    </source>
</evidence>
<dbReference type="FunFam" id="3.30.1490.120:FF:000001">
    <property type="entry name" value="DNA-directed RNA polymerase II subunit RPB7"/>
    <property type="match status" value="1"/>
</dbReference>
<dbReference type="Pfam" id="PF03876">
    <property type="entry name" value="SHS2_Rpb7-N"/>
    <property type="match status" value="1"/>
</dbReference>
<reference evidence="9 10" key="1">
    <citation type="submission" date="2025-04" db="UniProtKB">
        <authorList>
            <consortium name="RefSeq"/>
        </authorList>
    </citation>
    <scope>IDENTIFICATION</scope>
</reference>
<dbReference type="RefSeq" id="XP_073109788.1">
    <property type="nucleotide sequence ID" value="XM_073253687.1"/>
</dbReference>
<evidence type="ECO:0000313" key="9">
    <source>
        <dbReference type="RefSeq" id="XP_010917585.1"/>
    </source>
</evidence>
<keyword evidence="8" id="KW-1185">Reference proteome</keyword>
<feature type="domain" description="RNA polymerase Rpb7-like N-terminal" evidence="7">
    <location>
        <begin position="10"/>
        <end position="65"/>
    </location>
</feature>
<dbReference type="SUPFAM" id="SSF88798">
    <property type="entry name" value="N-terminal, heterodimerisation domain of RBP7 (RpoE)"/>
    <property type="match status" value="1"/>
</dbReference>
<dbReference type="FunFam" id="2.40.50.140:FF:000043">
    <property type="entry name" value="DNA-directed RNA polymerase II subunit RPB7"/>
    <property type="match status" value="1"/>
</dbReference>
<keyword evidence="3 6" id="KW-0240">DNA-directed RNA polymerase</keyword>
<dbReference type="OrthoDB" id="1162399at2759"/>
<dbReference type="GO" id="GO:0055029">
    <property type="term" value="C:nuclear DNA-directed RNA polymerase complex"/>
    <property type="evidence" value="ECO:0007669"/>
    <property type="project" value="UniProtKB-ARBA"/>
</dbReference>
<dbReference type="PANTHER" id="PTHR12709">
    <property type="entry name" value="DNA-DIRECTED RNA POLYMERASE II, III"/>
    <property type="match status" value="1"/>
</dbReference>
<evidence type="ECO:0000256" key="2">
    <source>
        <dbReference type="ARBA" id="ARBA00009307"/>
    </source>
</evidence>
<organism evidence="8 10">
    <name type="scientific">Elaeis guineensis var. tenera</name>
    <name type="common">Oil palm</name>
    <dbReference type="NCBI Taxonomy" id="51953"/>
    <lineage>
        <taxon>Eukaryota</taxon>
        <taxon>Viridiplantae</taxon>
        <taxon>Streptophyta</taxon>
        <taxon>Embryophyta</taxon>
        <taxon>Tracheophyta</taxon>
        <taxon>Spermatophyta</taxon>
        <taxon>Magnoliopsida</taxon>
        <taxon>Liliopsida</taxon>
        <taxon>Arecaceae</taxon>
        <taxon>Arecoideae</taxon>
        <taxon>Cocoseae</taxon>
        <taxon>Elaeidinae</taxon>
        <taxon>Elaeis</taxon>
    </lineage>
</organism>
<dbReference type="SUPFAM" id="SSF50249">
    <property type="entry name" value="Nucleic acid-binding proteins"/>
    <property type="match status" value="1"/>
</dbReference>
<dbReference type="AlphaFoldDB" id="A0A6J0PG24"/>
<dbReference type="Gene3D" id="2.40.50.140">
    <property type="entry name" value="Nucleic acid-binding proteins"/>
    <property type="match status" value="1"/>
</dbReference>
<evidence type="ECO:0000313" key="10">
    <source>
        <dbReference type="RefSeq" id="XP_019704533.1"/>
    </source>
</evidence>
<dbReference type="InterPro" id="IPR005576">
    <property type="entry name" value="Rpb7-like_N"/>
</dbReference>
<dbReference type="CDD" id="cd04329">
    <property type="entry name" value="RNAP_II_Rpb7_N"/>
    <property type="match status" value="1"/>
</dbReference>
<comment type="similarity">
    <text evidence="2">Belongs to the eukaryotic RPB7/RPC8 RNA polymerase subunit family.</text>
</comment>
<comment type="function">
    <text evidence="6">DNA-dependent RNA polymerase which catalyzes the transcription of DNA into RNA using the four ribonucleoside triphosphates as substrates.</text>
</comment>
<keyword evidence="4 6" id="KW-0804">Transcription</keyword>
<sequence length="176" mass="19915">MVFFEVEMQWNVLISPTELDAKGLLLQKAIIVRLMEEFASRKASKEHGYYVAVTSLNSIGEGKVRGLTGDVLFPVTFSCLTQKPAKGEILQGSVEKILKHGIFLKSGPMESIFLPEKMMKDYHYVAGENPVFLNDKHSKLEKDTIVRFKVLGFKWLEYDRQFQLLATLAGDFLGPI</sequence>
<proteinExistence type="inferred from homology"/>
<evidence type="ECO:0000313" key="8">
    <source>
        <dbReference type="Proteomes" id="UP000504607"/>
    </source>
</evidence>
<gene>
    <name evidence="9 10" type="primary">LOC105042169</name>
</gene>
<dbReference type="RefSeq" id="XP_010917585.1">
    <property type="nucleotide sequence ID" value="XM_010919283.2"/>
</dbReference>
<dbReference type="InterPro" id="IPR045113">
    <property type="entry name" value="Rpb7-like"/>
</dbReference>
<name>A0A6J0PG24_ELAGV</name>
<evidence type="ECO:0000259" key="7">
    <source>
        <dbReference type="Pfam" id="PF03876"/>
    </source>
</evidence>
<dbReference type="InterPro" id="IPR012340">
    <property type="entry name" value="NA-bd_OB-fold"/>
</dbReference>
<keyword evidence="5 6" id="KW-0539">Nucleus</keyword>
<dbReference type="InterPro" id="IPR036898">
    <property type="entry name" value="RNA_pol_Rpb7-like_N_sf"/>
</dbReference>
<dbReference type="Proteomes" id="UP000504607">
    <property type="component" value="Chromosome 3"/>
</dbReference>
<dbReference type="Gene3D" id="3.30.1490.120">
    <property type="entry name" value="RNA polymerase Rpb7-like, N-terminal domain"/>
    <property type="match status" value="1"/>
</dbReference>
<evidence type="ECO:0000256" key="3">
    <source>
        <dbReference type="ARBA" id="ARBA00022478"/>
    </source>
</evidence>
<dbReference type="PANTHER" id="PTHR12709:SF3">
    <property type="entry name" value="DNA-DIRECTED RNA POLYMERASE V SUBUNIT 7"/>
    <property type="match status" value="1"/>
</dbReference>
<evidence type="ECO:0000256" key="4">
    <source>
        <dbReference type="ARBA" id="ARBA00023163"/>
    </source>
</evidence>
<dbReference type="KEGG" id="egu:105042169"/>
<dbReference type="GO" id="GO:0003697">
    <property type="term" value="F:single-stranded DNA binding"/>
    <property type="evidence" value="ECO:0007669"/>
    <property type="project" value="TreeGrafter"/>
</dbReference>
<comment type="subcellular location">
    <subcellularLocation>
        <location evidence="1 6">Nucleus</location>
    </subcellularLocation>
</comment>
<dbReference type="GO" id="GO:0006352">
    <property type="term" value="P:DNA-templated transcription initiation"/>
    <property type="evidence" value="ECO:0007669"/>
    <property type="project" value="UniProtKB-UniRule"/>
</dbReference>
<protein>
    <recommendedName>
        <fullName evidence="6">DNA-directed RNA polymerase subunit</fullName>
    </recommendedName>
</protein>
<evidence type="ECO:0000256" key="6">
    <source>
        <dbReference type="RuleBase" id="RU369086"/>
    </source>
</evidence>